<protein>
    <submittedName>
        <fullName evidence="3">Uncharacterized protein</fullName>
    </submittedName>
</protein>
<feature type="compositionally biased region" description="Polar residues" evidence="2">
    <location>
        <begin position="617"/>
        <end position="629"/>
    </location>
</feature>
<feature type="coiled-coil region" evidence="1">
    <location>
        <begin position="223"/>
        <end position="292"/>
    </location>
</feature>
<feature type="compositionally biased region" description="Polar residues" evidence="2">
    <location>
        <begin position="391"/>
        <end position="408"/>
    </location>
</feature>
<feature type="compositionally biased region" description="Polar residues" evidence="2">
    <location>
        <begin position="154"/>
        <end position="168"/>
    </location>
</feature>
<feature type="compositionally biased region" description="Low complexity" evidence="2">
    <location>
        <begin position="474"/>
        <end position="488"/>
    </location>
</feature>
<dbReference type="OrthoDB" id="3268221at2759"/>
<keyword evidence="1" id="KW-0175">Coiled coil</keyword>
<feature type="compositionally biased region" description="Polar residues" evidence="2">
    <location>
        <begin position="755"/>
        <end position="770"/>
    </location>
</feature>
<feature type="region of interest" description="Disordered" evidence="2">
    <location>
        <begin position="902"/>
        <end position="934"/>
    </location>
</feature>
<feature type="compositionally biased region" description="Low complexity" evidence="2">
    <location>
        <begin position="32"/>
        <end position="52"/>
    </location>
</feature>
<accession>A0A9P5YR76</accession>
<feature type="compositionally biased region" description="Basic and acidic residues" evidence="2">
    <location>
        <begin position="641"/>
        <end position="652"/>
    </location>
</feature>
<feature type="compositionally biased region" description="Basic residues" evidence="2">
    <location>
        <begin position="434"/>
        <end position="443"/>
    </location>
</feature>
<name>A0A9P5YR76_9AGAR</name>
<evidence type="ECO:0000256" key="1">
    <source>
        <dbReference type="SAM" id="Coils"/>
    </source>
</evidence>
<keyword evidence="4" id="KW-1185">Reference proteome</keyword>
<evidence type="ECO:0000313" key="3">
    <source>
        <dbReference type="EMBL" id="KAF9474362.1"/>
    </source>
</evidence>
<comment type="caution">
    <text evidence="3">The sequence shown here is derived from an EMBL/GenBank/DDBJ whole genome shotgun (WGS) entry which is preliminary data.</text>
</comment>
<evidence type="ECO:0000313" key="4">
    <source>
        <dbReference type="Proteomes" id="UP000807469"/>
    </source>
</evidence>
<feature type="compositionally biased region" description="Low complexity" evidence="2">
    <location>
        <begin position="681"/>
        <end position="691"/>
    </location>
</feature>
<feature type="compositionally biased region" description="Polar residues" evidence="2">
    <location>
        <begin position="53"/>
        <end position="65"/>
    </location>
</feature>
<feature type="compositionally biased region" description="Pro residues" evidence="2">
    <location>
        <begin position="88"/>
        <end position="104"/>
    </location>
</feature>
<reference evidence="3" key="1">
    <citation type="submission" date="2020-11" db="EMBL/GenBank/DDBJ databases">
        <authorList>
            <consortium name="DOE Joint Genome Institute"/>
            <person name="Ahrendt S."/>
            <person name="Riley R."/>
            <person name="Andreopoulos W."/>
            <person name="Labutti K."/>
            <person name="Pangilinan J."/>
            <person name="Ruiz-Duenas F.J."/>
            <person name="Barrasa J.M."/>
            <person name="Sanchez-Garcia M."/>
            <person name="Camarero S."/>
            <person name="Miyauchi S."/>
            <person name="Serrano A."/>
            <person name="Linde D."/>
            <person name="Babiker R."/>
            <person name="Drula E."/>
            <person name="Ayuso-Fernandez I."/>
            <person name="Pacheco R."/>
            <person name="Padilla G."/>
            <person name="Ferreira P."/>
            <person name="Barriuso J."/>
            <person name="Kellner H."/>
            <person name="Castanera R."/>
            <person name="Alfaro M."/>
            <person name="Ramirez L."/>
            <person name="Pisabarro A.G."/>
            <person name="Kuo A."/>
            <person name="Tritt A."/>
            <person name="Lipzen A."/>
            <person name="He G."/>
            <person name="Yan M."/>
            <person name="Ng V."/>
            <person name="Cullen D."/>
            <person name="Martin F."/>
            <person name="Rosso M.-N."/>
            <person name="Henrissat B."/>
            <person name="Hibbett D."/>
            <person name="Martinez A.T."/>
            <person name="Grigoriev I.V."/>
        </authorList>
    </citation>
    <scope>NUCLEOTIDE SEQUENCE</scope>
    <source>
        <strain evidence="3">CIRM-BRFM 674</strain>
    </source>
</reference>
<feature type="region of interest" description="Disordered" evidence="2">
    <location>
        <begin position="575"/>
        <end position="824"/>
    </location>
</feature>
<feature type="compositionally biased region" description="Basic and acidic residues" evidence="2">
    <location>
        <begin position="371"/>
        <end position="386"/>
    </location>
</feature>
<evidence type="ECO:0000256" key="2">
    <source>
        <dbReference type="SAM" id="MobiDB-lite"/>
    </source>
</evidence>
<sequence length="934" mass="101648">MSTPSSPEKSQPRPVYSTPAKSTVEILEEMVSKPASVHSKSSSSSQSTLSSSNVRTPSTSQTSHSKPLPPHTPPNGDVTPHAFTKPLPTEPKAPPQPTSTPPAPSVATESTFSLVSHPTSSSSSSLSPPRPTSRSVPRQSTTKESRHRRHHSDPASTASSSVPDPNTNTHTHARHGRHRSSGSSRFASDSISAVMALTAERLTRETARADAAERQASEMLAMFKNAHEAKMKLERELQRTKDELGLYKVQLDNAQKEIFRAQEIVDKVDRQRVEAEEELIRMKERFRRLSRDVAVEHAMEEGRRLGFEEGLKHGRVYEAASRTASELWDDDEYEDDRMTEPQERKETKKRETKTEDDLTSRVTRQYYPKTNTEDSHESKSTRRESKPQPPSQKATTSVAPSVFPQVSTYDPKPKDKAKPANASEPPTAPSSKPEHHHHHHHRHEPQYAPATSRYTSRYGPESTPDVARYPQALPIPTVTTPTPMRVPSTQPPIPPAMPPHSHRHPSISAMDSNTSIPPESIKVKPSTDGEIHPVPVHNGNGYAHEAITVPPEGYIPYRGKNDIISMPPPHELSIPVAAEAPPVPPPKVPVVTEEAPPRPKSGGGGRPESRMRGGNNVYASSSSTRPSRNAETESVAYTTRSGKDTERTEAQRRPPSAPPRSTTPYERPFSAASARPNKGSATTQNTNANGGTERRGRREVALPIPLGDPFDDPTTANGNSLRTGSRSATPGEGMYGRPRSTTPVEAMFARPRSATPATSQGFYGRPSSTAPVPGGTPYGRPGLSVETSLEPTPERRSSNATLPGIQVETPSTRTHSAPNSNRTTMVDPILLTPESAYRPLSLPPNTALGLTTKDINVIGPDGEERIEMTLPDNNFPPGFVPLSPIPGMENLKPYPPDFSPTLPKAYTISSGAGKEKETGYSCGSPSVKPVRPRE</sequence>
<feature type="compositionally biased region" description="Basic residues" evidence="2">
    <location>
        <begin position="171"/>
        <end position="180"/>
    </location>
</feature>
<feature type="region of interest" description="Disordered" evidence="2">
    <location>
        <begin position="321"/>
        <end position="516"/>
    </location>
</feature>
<dbReference type="EMBL" id="MU155383">
    <property type="protein sequence ID" value="KAF9474362.1"/>
    <property type="molecule type" value="Genomic_DNA"/>
</dbReference>
<dbReference type="AlphaFoldDB" id="A0A9P5YR76"/>
<gene>
    <name evidence="3" type="ORF">BDN70DRAFT_936725</name>
</gene>
<feature type="compositionally biased region" description="Polar residues" evidence="2">
    <location>
        <begin position="714"/>
        <end position="728"/>
    </location>
</feature>
<feature type="compositionally biased region" description="Polar residues" evidence="2">
    <location>
        <begin position="808"/>
        <end position="824"/>
    </location>
</feature>
<feature type="region of interest" description="Disordered" evidence="2">
    <location>
        <begin position="1"/>
        <end position="188"/>
    </location>
</feature>
<feature type="compositionally biased region" description="Pro residues" evidence="2">
    <location>
        <begin position="489"/>
        <end position="498"/>
    </location>
</feature>
<feature type="compositionally biased region" description="Low complexity" evidence="2">
    <location>
        <begin position="105"/>
        <end position="142"/>
    </location>
</feature>
<dbReference type="Proteomes" id="UP000807469">
    <property type="component" value="Unassembled WGS sequence"/>
</dbReference>
<organism evidence="3 4">
    <name type="scientific">Pholiota conissans</name>
    <dbReference type="NCBI Taxonomy" id="109636"/>
    <lineage>
        <taxon>Eukaryota</taxon>
        <taxon>Fungi</taxon>
        <taxon>Dikarya</taxon>
        <taxon>Basidiomycota</taxon>
        <taxon>Agaricomycotina</taxon>
        <taxon>Agaricomycetes</taxon>
        <taxon>Agaricomycetidae</taxon>
        <taxon>Agaricales</taxon>
        <taxon>Agaricineae</taxon>
        <taxon>Strophariaceae</taxon>
        <taxon>Pholiota</taxon>
    </lineage>
</organism>
<feature type="compositionally biased region" description="Basic and acidic residues" evidence="2">
    <location>
        <begin position="336"/>
        <end position="359"/>
    </location>
</feature>
<proteinExistence type="predicted"/>